<dbReference type="GO" id="GO:0005829">
    <property type="term" value="C:cytosol"/>
    <property type="evidence" value="ECO:0007669"/>
    <property type="project" value="TreeGrafter"/>
</dbReference>
<dbReference type="InterPro" id="IPR013149">
    <property type="entry name" value="ADH-like_C"/>
</dbReference>
<keyword evidence="4" id="KW-0560">Oxidoreductase</keyword>
<dbReference type="Pfam" id="PF08240">
    <property type="entry name" value="ADH_N"/>
    <property type="match status" value="1"/>
</dbReference>
<dbReference type="InterPro" id="IPR013154">
    <property type="entry name" value="ADH-like_N"/>
</dbReference>
<evidence type="ECO:0000256" key="6">
    <source>
        <dbReference type="RuleBase" id="RU361277"/>
    </source>
</evidence>
<evidence type="ECO:0000256" key="5">
    <source>
        <dbReference type="ARBA" id="ARBA00023027"/>
    </source>
</evidence>
<keyword evidence="2 6" id="KW-0479">Metal-binding</keyword>
<dbReference type="Gene3D" id="3.90.180.10">
    <property type="entry name" value="Medium-chain alcohol dehydrogenases, catalytic domain"/>
    <property type="match status" value="1"/>
</dbReference>
<comment type="cofactor">
    <cofactor evidence="1 6">
        <name>Zn(2+)</name>
        <dbReference type="ChEBI" id="CHEBI:29105"/>
    </cofactor>
</comment>
<proteinExistence type="inferred from homology"/>
<dbReference type="InterPro" id="IPR002328">
    <property type="entry name" value="ADH_Zn_CS"/>
</dbReference>
<dbReference type="FunFam" id="3.40.50.720:FF:000003">
    <property type="entry name" value="S-(hydroxymethyl)glutathione dehydrogenase"/>
    <property type="match status" value="1"/>
</dbReference>
<dbReference type="InterPro" id="IPR036291">
    <property type="entry name" value="NAD(P)-bd_dom_sf"/>
</dbReference>
<keyword evidence="9" id="KW-1185">Reference proteome</keyword>
<organism evidence="8 9">
    <name type="scientific">Desulfosporosinus fructosivorans</name>
    <dbReference type="NCBI Taxonomy" id="2018669"/>
    <lineage>
        <taxon>Bacteria</taxon>
        <taxon>Bacillati</taxon>
        <taxon>Bacillota</taxon>
        <taxon>Clostridia</taxon>
        <taxon>Eubacteriales</taxon>
        <taxon>Desulfitobacteriaceae</taxon>
        <taxon>Desulfosporosinus</taxon>
    </lineage>
</organism>
<dbReference type="PANTHER" id="PTHR43880">
    <property type="entry name" value="ALCOHOL DEHYDROGENASE"/>
    <property type="match status" value="1"/>
</dbReference>
<dbReference type="OrthoDB" id="9769198at2"/>
<dbReference type="PANTHER" id="PTHR43880:SF12">
    <property type="entry name" value="ALCOHOL DEHYDROGENASE CLASS-3"/>
    <property type="match status" value="1"/>
</dbReference>
<dbReference type="SMART" id="SM00829">
    <property type="entry name" value="PKS_ER"/>
    <property type="match status" value="1"/>
</dbReference>
<dbReference type="SUPFAM" id="SSF51735">
    <property type="entry name" value="NAD(P)-binding Rossmann-fold domains"/>
    <property type="match status" value="1"/>
</dbReference>
<gene>
    <name evidence="8" type="ORF">E4K67_07785</name>
</gene>
<evidence type="ECO:0000313" key="9">
    <source>
        <dbReference type="Proteomes" id="UP000298460"/>
    </source>
</evidence>
<dbReference type="AlphaFoldDB" id="A0A4Z0RCI9"/>
<evidence type="ECO:0000259" key="7">
    <source>
        <dbReference type="SMART" id="SM00829"/>
    </source>
</evidence>
<dbReference type="Gene3D" id="3.40.50.720">
    <property type="entry name" value="NAD(P)-binding Rossmann-like Domain"/>
    <property type="match status" value="1"/>
</dbReference>
<dbReference type="RefSeq" id="WP_135545821.1">
    <property type="nucleotide sequence ID" value="NZ_SPQQ01000002.1"/>
</dbReference>
<dbReference type="GO" id="GO:0046294">
    <property type="term" value="P:formaldehyde catabolic process"/>
    <property type="evidence" value="ECO:0007669"/>
    <property type="project" value="TreeGrafter"/>
</dbReference>
<dbReference type="PROSITE" id="PS00059">
    <property type="entry name" value="ADH_ZINC"/>
    <property type="match status" value="1"/>
</dbReference>
<dbReference type="Proteomes" id="UP000298460">
    <property type="component" value="Unassembled WGS sequence"/>
</dbReference>
<dbReference type="GO" id="GO:0051903">
    <property type="term" value="F:S-(hydroxymethyl)glutathione dehydrogenase [NAD(P)+] activity"/>
    <property type="evidence" value="ECO:0007669"/>
    <property type="project" value="TreeGrafter"/>
</dbReference>
<dbReference type="GO" id="GO:0008270">
    <property type="term" value="F:zinc ion binding"/>
    <property type="evidence" value="ECO:0007669"/>
    <property type="project" value="InterPro"/>
</dbReference>
<evidence type="ECO:0000256" key="1">
    <source>
        <dbReference type="ARBA" id="ARBA00001947"/>
    </source>
</evidence>
<evidence type="ECO:0000256" key="4">
    <source>
        <dbReference type="ARBA" id="ARBA00023002"/>
    </source>
</evidence>
<dbReference type="EMBL" id="SPQQ01000002">
    <property type="protein sequence ID" value="TGE39326.1"/>
    <property type="molecule type" value="Genomic_DNA"/>
</dbReference>
<accession>A0A4Z0RCI9</accession>
<keyword evidence="3 6" id="KW-0862">Zinc</keyword>
<dbReference type="InterPro" id="IPR011032">
    <property type="entry name" value="GroES-like_sf"/>
</dbReference>
<dbReference type="InterPro" id="IPR020843">
    <property type="entry name" value="ER"/>
</dbReference>
<evidence type="ECO:0000256" key="3">
    <source>
        <dbReference type="ARBA" id="ARBA00022833"/>
    </source>
</evidence>
<comment type="similarity">
    <text evidence="6">Belongs to the zinc-containing alcohol dehydrogenase family.</text>
</comment>
<keyword evidence="5" id="KW-0520">NAD</keyword>
<dbReference type="Pfam" id="PF00107">
    <property type="entry name" value="ADH_zinc_N"/>
    <property type="match status" value="1"/>
</dbReference>
<dbReference type="CDD" id="cd08278">
    <property type="entry name" value="benzyl_alcohol_DH"/>
    <property type="match status" value="1"/>
</dbReference>
<sequence length="363" mass="38161">MLSKAAVIYNPGEKYVIENIEVASPKANEVMVKIVGCGLCHTDELAQTGIIPITMPVVLGHEGAGVVVEIGPGVEGINVGDHVVLSYSSCGHCEMCLTGNANICVNNMRLNFGGAMSDGTSRLSLNGKDVSNFFGHSSFGNYAVANQRNVVVVDKDVDLTILGPLGCGIQTGAGTVLNGLRCKFGTSIVVFGAGAVGCAAIMAAKIANCQNIIAIDIVPEKLQLAKELGATHVINGKEVEDVVKEIQEITKGGAHYSVETTGVPALVNQSLYSLRTGGHCAVVGVSGDVTINVFGAIMLEGRTMQGFIQGNAIPQLFIPKLVEYFKAGLFPLDKLIKVYDLEQINEAYDDVHKGKALKAVVKM</sequence>
<reference evidence="8 9" key="1">
    <citation type="submission" date="2019-03" db="EMBL/GenBank/DDBJ databases">
        <title>Draft Genome Sequence of Desulfosporosinus fructosivorans Strain 63.6F, Isolated from Marine Sediment in the Baltic Sea.</title>
        <authorList>
            <person name="Hausmann B."/>
            <person name="Vandieken V."/>
            <person name="Pjevac P."/>
            <person name="Schreck K."/>
            <person name="Herbold C.W."/>
            <person name="Loy A."/>
        </authorList>
    </citation>
    <scope>NUCLEOTIDE SEQUENCE [LARGE SCALE GENOMIC DNA]</scope>
    <source>
        <strain evidence="8 9">63.6F</strain>
    </source>
</reference>
<comment type="caution">
    <text evidence="8">The sequence shown here is derived from an EMBL/GenBank/DDBJ whole genome shotgun (WGS) entry which is preliminary data.</text>
</comment>
<evidence type="ECO:0000313" key="8">
    <source>
        <dbReference type="EMBL" id="TGE39326.1"/>
    </source>
</evidence>
<dbReference type="SUPFAM" id="SSF50129">
    <property type="entry name" value="GroES-like"/>
    <property type="match status" value="2"/>
</dbReference>
<name>A0A4Z0RCI9_9FIRM</name>
<evidence type="ECO:0000256" key="2">
    <source>
        <dbReference type="ARBA" id="ARBA00022723"/>
    </source>
</evidence>
<protein>
    <submittedName>
        <fullName evidence="8">NAD(P)-dependent alcohol dehydrogenase</fullName>
    </submittedName>
</protein>
<feature type="domain" description="Enoyl reductase (ER)" evidence="7">
    <location>
        <begin position="12"/>
        <end position="361"/>
    </location>
</feature>